<dbReference type="InterPro" id="IPR012337">
    <property type="entry name" value="RNaseH-like_sf"/>
</dbReference>
<dbReference type="EMBL" id="QGNW01001602">
    <property type="protein sequence ID" value="RVW35577.1"/>
    <property type="molecule type" value="Genomic_DNA"/>
</dbReference>
<reference evidence="2 3" key="1">
    <citation type="journal article" date="2018" name="PLoS Genet.">
        <title>Population sequencing reveals clonal diversity and ancestral inbreeding in the grapevine cultivar Chardonnay.</title>
        <authorList>
            <person name="Roach M.J."/>
            <person name="Johnson D.L."/>
            <person name="Bohlmann J."/>
            <person name="van Vuuren H.J."/>
            <person name="Jones S.J."/>
            <person name="Pretorius I.S."/>
            <person name="Schmidt S.A."/>
            <person name="Borneman A.R."/>
        </authorList>
    </citation>
    <scope>NUCLEOTIDE SEQUENCE [LARGE SCALE GENOMIC DNA]</scope>
    <source>
        <strain evidence="3">cv. Chardonnay</strain>
        <tissue evidence="2">Leaf</tissue>
    </source>
</reference>
<evidence type="ECO:0000313" key="3">
    <source>
        <dbReference type="Proteomes" id="UP000288805"/>
    </source>
</evidence>
<feature type="transmembrane region" description="Helical" evidence="1">
    <location>
        <begin position="257"/>
        <end position="280"/>
    </location>
</feature>
<dbReference type="Proteomes" id="UP000288805">
    <property type="component" value="Unassembled WGS sequence"/>
</dbReference>
<keyword evidence="1" id="KW-0812">Transmembrane</keyword>
<dbReference type="InterPro" id="IPR039537">
    <property type="entry name" value="Retrotran_Ty1/copia-like"/>
</dbReference>
<protein>
    <submittedName>
        <fullName evidence="2">Retrovirus-related Pol polyprotein from transposon RE1</fullName>
    </submittedName>
</protein>
<evidence type="ECO:0000313" key="2">
    <source>
        <dbReference type="EMBL" id="RVW35577.1"/>
    </source>
</evidence>
<evidence type="ECO:0000256" key="1">
    <source>
        <dbReference type="SAM" id="Phobius"/>
    </source>
</evidence>
<gene>
    <name evidence="2" type="primary">RE1_2375</name>
    <name evidence="2" type="ORF">CK203_073805</name>
</gene>
<comment type="caution">
    <text evidence="2">The sequence shown here is derived from an EMBL/GenBank/DDBJ whole genome shotgun (WGS) entry which is preliminary data.</text>
</comment>
<keyword evidence="1" id="KW-1133">Transmembrane helix</keyword>
<organism evidence="2 3">
    <name type="scientific">Vitis vinifera</name>
    <name type="common">Grape</name>
    <dbReference type="NCBI Taxonomy" id="29760"/>
    <lineage>
        <taxon>Eukaryota</taxon>
        <taxon>Viridiplantae</taxon>
        <taxon>Streptophyta</taxon>
        <taxon>Embryophyta</taxon>
        <taxon>Tracheophyta</taxon>
        <taxon>Spermatophyta</taxon>
        <taxon>Magnoliopsida</taxon>
        <taxon>eudicotyledons</taxon>
        <taxon>Gunneridae</taxon>
        <taxon>Pentapetalae</taxon>
        <taxon>rosids</taxon>
        <taxon>Vitales</taxon>
        <taxon>Vitaceae</taxon>
        <taxon>Viteae</taxon>
        <taxon>Vitis</taxon>
    </lineage>
</organism>
<accession>A0A438DJD5</accession>
<keyword evidence="1" id="KW-0472">Membrane</keyword>
<sequence>MTALVQSSNLQATANFTSSQPSGMIQPMQRLNQALLIKLDTDNYNLWQTQMENVIFANGFEEHIEGLKLKGIRSCNFLELLEQVISPSLLPSQVMKMIFPFVQFIAYFLLMNNVCPTAANTTSNIASPNNFNNNHTQAIVASPSNTTDESWFLDTGATHHCSQNTSTLSGVQSYQGNDKVTVGNDQALATFIRFKTLVENKFTSCIQYLQSNNGGGFKAFAPFLAQREIDNSCLCPITLAQDGRAKQKMRHIVETSLALLAITFLPLNLLYAFPTAIFLINCIPTKAPNSLDLVATQSANSSSLELLHTPCQLPSSEVSIPAEISVPFADTTPGTDSSSTCINQHPMITPGKACQFTAAPTSTHWLAVKLLLCYLKGTPYGFQLQMSPPLDI</sequence>
<dbReference type="PANTHER" id="PTHR42648:SF26">
    <property type="entry name" value="INTEGRASE CATALYTIC DOMAIN-CONTAINING PROTEIN"/>
    <property type="match status" value="1"/>
</dbReference>
<dbReference type="PANTHER" id="PTHR42648">
    <property type="entry name" value="TRANSPOSASE, PUTATIVE-RELATED"/>
    <property type="match status" value="1"/>
</dbReference>
<dbReference type="AlphaFoldDB" id="A0A438DJD5"/>
<proteinExistence type="predicted"/>
<dbReference type="SUPFAM" id="SSF53098">
    <property type="entry name" value="Ribonuclease H-like"/>
    <property type="match status" value="1"/>
</dbReference>
<name>A0A438DJD5_VITVI</name>